<organism evidence="1 2">
    <name type="scientific">Natronoarchaeum philippinense</name>
    <dbReference type="NCBI Taxonomy" id="558529"/>
    <lineage>
        <taxon>Archaea</taxon>
        <taxon>Methanobacteriati</taxon>
        <taxon>Methanobacteriota</taxon>
        <taxon>Stenosarchaea group</taxon>
        <taxon>Halobacteria</taxon>
        <taxon>Halobacteriales</taxon>
        <taxon>Natronoarchaeaceae</taxon>
    </lineage>
</organism>
<proteinExistence type="predicted"/>
<dbReference type="InterPro" id="IPR058716">
    <property type="entry name" value="WNWW_dom-containing"/>
</dbReference>
<evidence type="ECO:0000313" key="1">
    <source>
        <dbReference type="EMBL" id="SNZ15926.1"/>
    </source>
</evidence>
<dbReference type="AlphaFoldDB" id="A0A285P723"/>
<accession>A0A285P723</accession>
<protein>
    <submittedName>
        <fullName evidence="1">Uncharacterized protein</fullName>
    </submittedName>
</protein>
<dbReference type="RefSeq" id="WP_097009536.1">
    <property type="nucleotide sequence ID" value="NZ_OBEJ01000003.1"/>
</dbReference>
<dbReference type="OrthoDB" id="197908at2157"/>
<sequence>MSLDDDRLDARLETAFGGTAAERRVVVRQARDLADSGRFAETADHELTVEVVVDNLSDAPRGTPSERWNWWMGALGLAFGGFEQFTVREREE</sequence>
<dbReference type="Proteomes" id="UP000219453">
    <property type="component" value="Unassembled WGS sequence"/>
</dbReference>
<name>A0A285P723_NATPI</name>
<evidence type="ECO:0000313" key="2">
    <source>
        <dbReference type="Proteomes" id="UP000219453"/>
    </source>
</evidence>
<dbReference type="Pfam" id="PF26484">
    <property type="entry name" value="WNWW"/>
    <property type="match status" value="1"/>
</dbReference>
<dbReference type="EMBL" id="OBEJ01000003">
    <property type="protein sequence ID" value="SNZ15926.1"/>
    <property type="molecule type" value="Genomic_DNA"/>
</dbReference>
<gene>
    <name evidence="1" type="ORF">SAMN06269185_2647</name>
</gene>
<reference evidence="1 2" key="1">
    <citation type="submission" date="2017-09" db="EMBL/GenBank/DDBJ databases">
        <authorList>
            <person name="Ehlers B."/>
            <person name="Leendertz F.H."/>
        </authorList>
    </citation>
    <scope>NUCLEOTIDE SEQUENCE [LARGE SCALE GENOMIC DNA]</scope>
    <source>
        <strain evidence="1 2">DSM 27208</strain>
    </source>
</reference>
<keyword evidence="2" id="KW-1185">Reference proteome</keyword>